<name>A0ABX1JKT0_9MICC</name>
<feature type="non-terminal residue" evidence="1">
    <location>
        <position position="224"/>
    </location>
</feature>
<organism evidence="1 2">
    <name type="scientific">Arthrobacter deserti</name>
    <dbReference type="NCBI Taxonomy" id="1742687"/>
    <lineage>
        <taxon>Bacteria</taxon>
        <taxon>Bacillati</taxon>
        <taxon>Actinomycetota</taxon>
        <taxon>Actinomycetes</taxon>
        <taxon>Micrococcales</taxon>
        <taxon>Micrococcaceae</taxon>
        <taxon>Arthrobacter</taxon>
    </lineage>
</organism>
<keyword evidence="2" id="KW-1185">Reference proteome</keyword>
<comment type="caution">
    <text evidence="1">The sequence shown here is derived from an EMBL/GenBank/DDBJ whole genome shotgun (WGS) entry which is preliminary data.</text>
</comment>
<evidence type="ECO:0000313" key="1">
    <source>
        <dbReference type="EMBL" id="NKX49341.1"/>
    </source>
</evidence>
<dbReference type="EMBL" id="JAAZSR010000012">
    <property type="protein sequence ID" value="NKX49341.1"/>
    <property type="molecule type" value="Genomic_DNA"/>
</dbReference>
<gene>
    <name evidence="1" type="ORF">HER39_01840</name>
</gene>
<evidence type="ECO:0008006" key="3">
    <source>
        <dbReference type="Google" id="ProtNLM"/>
    </source>
</evidence>
<accession>A0ABX1JKT0</accession>
<dbReference type="Proteomes" id="UP000523795">
    <property type="component" value="Unassembled WGS sequence"/>
</dbReference>
<sequence>MQFNGPPTAVTTLRAQAKRLVRAYGRITDPDPLRSLEARLGQQAARMPGLARIRRHSDTCLCLDFRAGALAYAFDLRLKAGRLDLSVVGRDAVSSRVLRSTLVGMAPMVRDKGERHLLQQWPLSRSGRAQAVQDMLARMWWVADLLEAVPHEANPERPVPGGHVLSYWWDLKPNFGDTIGPWLVREMTGMPVINSKWLEPKQPSLYTVGSVVGHLNVPGNHMWG</sequence>
<proteinExistence type="predicted"/>
<evidence type="ECO:0000313" key="2">
    <source>
        <dbReference type="Proteomes" id="UP000523795"/>
    </source>
</evidence>
<reference evidence="1 2" key="1">
    <citation type="submission" date="2020-04" db="EMBL/GenBank/DDBJ databases">
        <authorList>
            <person name="Liu S."/>
        </authorList>
    </citation>
    <scope>NUCLEOTIDE SEQUENCE [LARGE SCALE GENOMIC DNA]</scope>
    <source>
        <strain evidence="1 2">CGMCC 1.15091</strain>
    </source>
</reference>
<protein>
    <recommendedName>
        <fullName evidence="3">Winged helix DNA-binding domain-containing protein</fullName>
    </recommendedName>
</protein>